<reference evidence="1 2" key="1">
    <citation type="submission" date="2024-09" db="EMBL/GenBank/DDBJ databases">
        <authorList>
            <person name="Sun Q."/>
            <person name="Mori K."/>
        </authorList>
    </citation>
    <scope>NUCLEOTIDE SEQUENCE [LARGE SCALE GENOMIC DNA]</scope>
    <source>
        <strain evidence="1 2">CECT 7908</strain>
    </source>
</reference>
<sequence length="64" mass="7734">FARLKRKARKVLNLFNLLNLWLKKNYRKGFTAKFARFTQGSQSLNLFNLLNLWLKKLTAKFVRF</sequence>
<comment type="caution">
    <text evidence="1">The sequence shown here is derived from an EMBL/GenBank/DDBJ whole genome shotgun (WGS) entry which is preliminary data.</text>
</comment>
<dbReference type="EMBL" id="JBHMEX010000023">
    <property type="protein sequence ID" value="MFB9063565.1"/>
    <property type="molecule type" value="Genomic_DNA"/>
</dbReference>
<feature type="non-terminal residue" evidence="1">
    <location>
        <position position="1"/>
    </location>
</feature>
<dbReference type="Proteomes" id="UP001589589">
    <property type="component" value="Unassembled WGS sequence"/>
</dbReference>
<evidence type="ECO:0000313" key="2">
    <source>
        <dbReference type="Proteomes" id="UP001589589"/>
    </source>
</evidence>
<gene>
    <name evidence="1" type="ORF">ACFFUQ_05980</name>
</gene>
<evidence type="ECO:0008006" key="3">
    <source>
        <dbReference type="Google" id="ProtNLM"/>
    </source>
</evidence>
<evidence type="ECO:0000313" key="1">
    <source>
        <dbReference type="EMBL" id="MFB9063565.1"/>
    </source>
</evidence>
<accession>A0ABV5FJ48</accession>
<proteinExistence type="predicted"/>
<dbReference type="RefSeq" id="WP_379690395.1">
    <property type="nucleotide sequence ID" value="NZ_JBHMEX010000023.1"/>
</dbReference>
<name>A0ABV5FJ48_9FLAO</name>
<protein>
    <recommendedName>
        <fullName evidence="3">Group II intron reverse transcriptase/maturase</fullName>
    </recommendedName>
</protein>
<organism evidence="1 2">
    <name type="scientific">Flavobacterium branchiarum</name>
    <dbReference type="NCBI Taxonomy" id="1114870"/>
    <lineage>
        <taxon>Bacteria</taxon>
        <taxon>Pseudomonadati</taxon>
        <taxon>Bacteroidota</taxon>
        <taxon>Flavobacteriia</taxon>
        <taxon>Flavobacteriales</taxon>
        <taxon>Flavobacteriaceae</taxon>
        <taxon>Flavobacterium</taxon>
    </lineage>
</organism>
<keyword evidence="2" id="KW-1185">Reference proteome</keyword>